<evidence type="ECO:0000313" key="1">
    <source>
        <dbReference type="EMBL" id="GCL47998.1"/>
    </source>
</evidence>
<comment type="caution">
    <text evidence="1">The sequence shown here is derived from an EMBL/GenBank/DDBJ whole genome shotgun (WGS) entry which is preliminary data.</text>
</comment>
<dbReference type="SUPFAM" id="SSF75011">
    <property type="entry name" value="3-carboxy-cis,cis-mucoante lactonizing enzyme"/>
    <property type="match status" value="1"/>
</dbReference>
<reference evidence="1 2" key="1">
    <citation type="submission" date="2019-02" db="EMBL/GenBank/DDBJ databases">
        <title>Draft genome sequence of Arthrospira platensis NIES-3787.</title>
        <authorList>
            <person name="Yamaguchi H."/>
            <person name="Suzuki S."/>
            <person name="Kawachi M."/>
        </authorList>
    </citation>
    <scope>NUCLEOTIDE SEQUENCE [LARGE SCALE GENOMIC DNA]</scope>
    <source>
        <strain evidence="1 2">NIES-3787</strain>
    </source>
</reference>
<organism evidence="1 2">
    <name type="scientific">Microcystis aeruginosa NIES-3787</name>
    <dbReference type="NCBI Taxonomy" id="2517782"/>
    <lineage>
        <taxon>Bacteria</taxon>
        <taxon>Bacillati</taxon>
        <taxon>Cyanobacteriota</taxon>
        <taxon>Cyanophyceae</taxon>
        <taxon>Oscillatoriophycideae</taxon>
        <taxon>Chroococcales</taxon>
        <taxon>Microcystaceae</taxon>
        <taxon>Microcystis</taxon>
    </lineage>
</organism>
<accession>A0A6H9FXU2</accession>
<dbReference type="RefSeq" id="WP_159250510.1">
    <property type="nucleotide sequence ID" value="NZ_BJCH01000073.1"/>
</dbReference>
<evidence type="ECO:0000313" key="2">
    <source>
        <dbReference type="Proteomes" id="UP000438874"/>
    </source>
</evidence>
<dbReference type="EMBL" id="BJCH01000073">
    <property type="protein sequence ID" value="GCL47998.1"/>
    <property type="molecule type" value="Genomic_DNA"/>
</dbReference>
<dbReference type="AlphaFoldDB" id="A0A6H9FXU2"/>
<name>A0A6H9FXU2_MICAE</name>
<dbReference type="Proteomes" id="UP000438874">
    <property type="component" value="Unassembled WGS sequence"/>
</dbReference>
<gene>
    <name evidence="1" type="ORF">NIES3787_37110</name>
</gene>
<protein>
    <submittedName>
        <fullName evidence="1">NHL repeat containing protein</fullName>
    </submittedName>
</protein>
<proteinExistence type="predicted"/>
<dbReference type="InterPro" id="IPR015943">
    <property type="entry name" value="WD40/YVTN_repeat-like_dom_sf"/>
</dbReference>
<sequence>MLKINIISSLSMLLIGCVLPFINNQQAKASSFALNSFTIKTIATGLLNPYGITTYNDDLIVTVNGSLLRIDTLGNVQTITSLTAGSPAGVLVNNSEFIVVENPTASLLRISQDGVTTTIATNLGDPVGVAIQENYFVVGDFGLGSGSLKRISPSGNVLTIASNGVGGPTELVVDGDNFWITDFTFGRLLFVTANGNVTEIATGLGQPLDIEFDGQYFLITDFADGFNAPGNGRILRVSKTGQVETLIDNIGNPSGLAIDGDDLLFTDIVDGSVARIRGILGSQSVPEYSSIPAILLIGTWGLTIIVNSRN</sequence>
<dbReference type="Gene3D" id="2.130.10.10">
    <property type="entry name" value="YVTN repeat-like/Quinoprotein amine dehydrogenase"/>
    <property type="match status" value="1"/>
</dbReference>
<dbReference type="PROSITE" id="PS51257">
    <property type="entry name" value="PROKAR_LIPOPROTEIN"/>
    <property type="match status" value="1"/>
</dbReference>